<dbReference type="AlphaFoldDB" id="A0A517QXQ6"/>
<evidence type="ECO:0000256" key="1">
    <source>
        <dbReference type="SAM" id="MobiDB-lite"/>
    </source>
</evidence>
<reference evidence="2 3" key="1">
    <citation type="submission" date="2019-02" db="EMBL/GenBank/DDBJ databases">
        <title>Deep-cultivation of Planctomycetes and their phenomic and genomic characterization uncovers novel biology.</title>
        <authorList>
            <person name="Wiegand S."/>
            <person name="Jogler M."/>
            <person name="Boedeker C."/>
            <person name="Pinto D."/>
            <person name="Vollmers J."/>
            <person name="Rivas-Marin E."/>
            <person name="Kohn T."/>
            <person name="Peeters S.H."/>
            <person name="Heuer A."/>
            <person name="Rast P."/>
            <person name="Oberbeckmann S."/>
            <person name="Bunk B."/>
            <person name="Jeske O."/>
            <person name="Meyerdierks A."/>
            <person name="Storesund J.E."/>
            <person name="Kallscheuer N."/>
            <person name="Luecker S."/>
            <person name="Lage O.M."/>
            <person name="Pohl T."/>
            <person name="Merkel B.J."/>
            <person name="Hornburger P."/>
            <person name="Mueller R.-W."/>
            <person name="Bruemmer F."/>
            <person name="Labrenz M."/>
            <person name="Spormann A.M."/>
            <person name="Op den Camp H."/>
            <person name="Overmann J."/>
            <person name="Amann R."/>
            <person name="Jetten M.S.M."/>
            <person name="Mascher T."/>
            <person name="Medema M.H."/>
            <person name="Devos D.P."/>
            <person name="Kaster A.-K."/>
            <person name="Ovreas L."/>
            <person name="Rohde M."/>
            <person name="Galperin M.Y."/>
            <person name="Jogler C."/>
        </authorList>
    </citation>
    <scope>NUCLEOTIDE SEQUENCE [LARGE SCALE GENOMIC DNA]</scope>
    <source>
        <strain evidence="2 3">Pan189</strain>
    </source>
</reference>
<feature type="region of interest" description="Disordered" evidence="1">
    <location>
        <begin position="76"/>
        <end position="125"/>
    </location>
</feature>
<sequence length="125" mass="13590">MKLAVGAFALLLSCQICDDLIYRIPDAHDHLTRAASIDDKYFFSLLGAQEDAAILAKLTGVGLLLAALVTAWNRPGYDDQLNSLKSTQQPRHGTDRRSDGESHEVGDVGDRPDGPGRANDEPNHH</sequence>
<keyword evidence="3" id="KW-1185">Reference proteome</keyword>
<dbReference type="KEGG" id="svp:Pan189_07390"/>
<evidence type="ECO:0000313" key="2">
    <source>
        <dbReference type="EMBL" id="QDT36383.1"/>
    </source>
</evidence>
<evidence type="ECO:0000313" key="3">
    <source>
        <dbReference type="Proteomes" id="UP000317318"/>
    </source>
</evidence>
<organism evidence="2 3">
    <name type="scientific">Stratiformator vulcanicus</name>
    <dbReference type="NCBI Taxonomy" id="2527980"/>
    <lineage>
        <taxon>Bacteria</taxon>
        <taxon>Pseudomonadati</taxon>
        <taxon>Planctomycetota</taxon>
        <taxon>Planctomycetia</taxon>
        <taxon>Planctomycetales</taxon>
        <taxon>Planctomycetaceae</taxon>
        <taxon>Stratiformator</taxon>
    </lineage>
</organism>
<feature type="compositionally biased region" description="Polar residues" evidence="1">
    <location>
        <begin position="80"/>
        <end position="91"/>
    </location>
</feature>
<feature type="compositionally biased region" description="Basic and acidic residues" evidence="1">
    <location>
        <begin position="92"/>
        <end position="125"/>
    </location>
</feature>
<protein>
    <submittedName>
        <fullName evidence="2">Uncharacterized protein</fullName>
    </submittedName>
</protein>
<name>A0A517QXQ6_9PLAN</name>
<dbReference type="Proteomes" id="UP000317318">
    <property type="component" value="Chromosome"/>
</dbReference>
<dbReference type="EMBL" id="CP036268">
    <property type="protein sequence ID" value="QDT36383.1"/>
    <property type="molecule type" value="Genomic_DNA"/>
</dbReference>
<gene>
    <name evidence="2" type="ORF">Pan189_07390</name>
</gene>
<proteinExistence type="predicted"/>
<accession>A0A517QXQ6</accession>